<protein>
    <submittedName>
        <fullName evidence="1">Uncharacterized protein</fullName>
    </submittedName>
</protein>
<dbReference type="RefSeq" id="WP_169349066.1">
    <property type="nucleotide sequence ID" value="NZ_JABBJJ010000207.1"/>
</dbReference>
<dbReference type="Proteomes" id="UP000518300">
    <property type="component" value="Unassembled WGS sequence"/>
</dbReference>
<accession>A0A848LPK9</accession>
<evidence type="ECO:0000313" key="2">
    <source>
        <dbReference type="Proteomes" id="UP000518300"/>
    </source>
</evidence>
<dbReference type="AlphaFoldDB" id="A0A848LPK9"/>
<gene>
    <name evidence="1" type="ORF">HG543_33860</name>
</gene>
<proteinExistence type="predicted"/>
<comment type="caution">
    <text evidence="1">The sequence shown here is derived from an EMBL/GenBank/DDBJ whole genome shotgun (WGS) entry which is preliminary data.</text>
</comment>
<name>A0A848LPK9_9BACT</name>
<reference evidence="1 2" key="1">
    <citation type="submission" date="2020-04" db="EMBL/GenBank/DDBJ databases">
        <title>Draft genome of Pyxidicoccus fallax type strain.</title>
        <authorList>
            <person name="Whitworth D.E."/>
        </authorList>
    </citation>
    <scope>NUCLEOTIDE SEQUENCE [LARGE SCALE GENOMIC DNA]</scope>
    <source>
        <strain evidence="1 2">DSM 14698</strain>
    </source>
</reference>
<dbReference type="EMBL" id="JABBJJ010000207">
    <property type="protein sequence ID" value="NMO19825.1"/>
    <property type="molecule type" value="Genomic_DNA"/>
</dbReference>
<organism evidence="1 2">
    <name type="scientific">Pyxidicoccus fallax</name>
    <dbReference type="NCBI Taxonomy" id="394095"/>
    <lineage>
        <taxon>Bacteria</taxon>
        <taxon>Pseudomonadati</taxon>
        <taxon>Myxococcota</taxon>
        <taxon>Myxococcia</taxon>
        <taxon>Myxococcales</taxon>
        <taxon>Cystobacterineae</taxon>
        <taxon>Myxococcaceae</taxon>
        <taxon>Pyxidicoccus</taxon>
    </lineage>
</organism>
<evidence type="ECO:0000313" key="1">
    <source>
        <dbReference type="EMBL" id="NMO19825.1"/>
    </source>
</evidence>
<sequence length="125" mass="13897">MLLVLAGFFYLVIRLALMSVKPQGKQPRVSPLLPRSGELEPLEHRLNQVSAALVQVEQALLRKENASLRVRFDQARKAEQNARQSLESFRRGIASRSAVTQRIDKAHKVSAAALADARRLSGEQA</sequence>
<keyword evidence="2" id="KW-1185">Reference proteome</keyword>